<protein>
    <submittedName>
        <fullName evidence="2">Regulatory protein FlaEY</fullName>
    </submittedName>
</protein>
<keyword evidence="3" id="KW-1185">Reference proteome</keyword>
<dbReference type="SUPFAM" id="SSF101898">
    <property type="entry name" value="NHL repeat"/>
    <property type="match status" value="1"/>
</dbReference>
<dbReference type="eggNOG" id="COG1520">
    <property type="taxonomic scope" value="Bacteria"/>
</dbReference>
<dbReference type="EMBL" id="GL883079">
    <property type="protein sequence ID" value="EGF90730.1"/>
    <property type="molecule type" value="Genomic_DNA"/>
</dbReference>
<sequence length="998" mass="104171">MISFDSSFLTSYYNAKSGVSGGASGGSGLVLGKTTSPTGKAEAPRTPWGTGSGMMDDKALVKNVLAGHRFINQNAAVSDVIGASADYTKLFTLYQGLNALEGLAQKAQDSTLSDLTLAAVRRRFQTGMGEVQNYVKDTKFDHISLTEGTLTEKLKNEVGVGRTNSVYTGPGIHTGSATSSVKAFEGDVKFSIAVKKIGSATPFNVDIDLADMSGTRSMSNVVGYINSKLKEQGLATKFIVNRTPAVAETQVVNGKTITLSKGVDSYGLKIQGVSYEDLTMSAPTTADAVYVVQTTGDPEKKTVVKDDAGKTKKGEDGKPVTEVGKDVSSQLVKFQADEGDLVADPSSKVGTKFWVEGQEANVALSPNITSVRQTVSGADGSVYVLADVEGDINDQAIKGKQDVALIKYDSAGKVVFTRTLGASDTASGYAMSVSDDGRVALAGSVTGALNISKTETKTYGTGEKATTATLTTNVSTNGVNESLSDSFVTVFDKYGVEEWTQRRGATQEDQATSVAFGDDGAVYVGGKTKSLVPGAASGAAGGYDGYIMGFSKTGDARFSVQTGTANSDTTSQLVVDGDTVYAASIEDGNAVVRSYDVSSNTTTTDGKTTTTWAADVANTRNLGGIGGGNITGFSLIDGKIYLGGSTGNGKLMETTANVTKAYSGGQDAFALSIDADLTNTSDDKLAYYGGAGIEKDAQVKFADDGKAWIAGNTDGEIAGTAVTSTRKGVRDAFLAKLDVENGDVEFQKRYTGQDGVVSPNAIAISKGGSSVLDRMGLPQGAIMQKDLGVDVKGKIEANTRIVSSTAVRTGDQFYMVDPSSGARKTITIDADETLESLSKKIVRGSGYRLKVDIMKMTGEPLSQLNIQPSNKSSKMEFVAGPSGRDALEGLGLAPGIVSADANKVMDAKASNYTKTQKMMGLEFDGSLNLATEANVKSALESLKGVMKNVQKAYNYLKYGDPQETDSKKKGKSSGQAPAYLTNQINNYQAALNRLTGGG</sequence>
<evidence type="ECO:0000256" key="1">
    <source>
        <dbReference type="SAM" id="MobiDB-lite"/>
    </source>
</evidence>
<dbReference type="PANTHER" id="PTHR35580:SF1">
    <property type="entry name" value="PHYTASE-LIKE DOMAIN-CONTAINING PROTEIN"/>
    <property type="match status" value="1"/>
</dbReference>
<name>F4QR93_9CAUL</name>
<evidence type="ECO:0000313" key="3">
    <source>
        <dbReference type="Proteomes" id="UP000006512"/>
    </source>
</evidence>
<proteinExistence type="predicted"/>
<dbReference type="PANTHER" id="PTHR35580">
    <property type="entry name" value="CELL SURFACE GLYCOPROTEIN (S-LAYER PROTEIN)-LIKE PROTEIN"/>
    <property type="match status" value="1"/>
</dbReference>
<organism evidence="2 3">
    <name type="scientific">Asticcacaulis biprosthecium C19</name>
    <dbReference type="NCBI Taxonomy" id="715226"/>
    <lineage>
        <taxon>Bacteria</taxon>
        <taxon>Pseudomonadati</taxon>
        <taxon>Pseudomonadota</taxon>
        <taxon>Alphaproteobacteria</taxon>
        <taxon>Caulobacterales</taxon>
        <taxon>Caulobacteraceae</taxon>
        <taxon>Asticcacaulis</taxon>
    </lineage>
</organism>
<reference evidence="3" key="1">
    <citation type="submission" date="2011-03" db="EMBL/GenBank/DDBJ databases">
        <title>Draft genome sequence of Brevundimonas diminuta.</title>
        <authorList>
            <person name="Brown P.J.B."/>
            <person name="Buechlein A."/>
            <person name="Hemmerich C."/>
            <person name="Brun Y.V."/>
        </authorList>
    </citation>
    <scope>NUCLEOTIDE SEQUENCE [LARGE SCALE GENOMIC DNA]</scope>
    <source>
        <strain evidence="3">C19</strain>
    </source>
</reference>
<dbReference type="AlphaFoldDB" id="F4QR93"/>
<gene>
    <name evidence="2" type="ORF">ABI_37630</name>
</gene>
<dbReference type="Proteomes" id="UP000006512">
    <property type="component" value="Unassembled WGS sequence"/>
</dbReference>
<dbReference type="RefSeq" id="WP_006274544.1">
    <property type="nucleotide sequence ID" value="NZ_GL883079.1"/>
</dbReference>
<feature type="region of interest" description="Disordered" evidence="1">
    <location>
        <begin position="30"/>
        <end position="49"/>
    </location>
</feature>
<dbReference type="InterPro" id="IPR052918">
    <property type="entry name" value="Motility_Chemotaxis_Reg"/>
</dbReference>
<dbReference type="HOGENOM" id="CLU_308754_0_0_5"/>
<feature type="region of interest" description="Disordered" evidence="1">
    <location>
        <begin position="959"/>
        <end position="978"/>
    </location>
</feature>
<accession>F4QR93</accession>
<dbReference type="STRING" id="715226.ABI_37630"/>
<evidence type="ECO:0000313" key="2">
    <source>
        <dbReference type="EMBL" id="EGF90730.1"/>
    </source>
</evidence>